<dbReference type="EMBL" id="CP014584">
    <property type="protein sequence ID" value="ANZ74608.1"/>
    <property type="molecule type" value="Genomic_DNA"/>
</dbReference>
<keyword evidence="3" id="KW-0862">Zinc</keyword>
<proteinExistence type="predicted"/>
<dbReference type="Proteomes" id="UP000094565">
    <property type="component" value="Chromosome 1"/>
</dbReference>
<accession>A0A1B2J9Y7</accession>
<dbReference type="GO" id="GO:0000398">
    <property type="term" value="P:mRNA splicing, via spliceosome"/>
    <property type="evidence" value="ECO:0007669"/>
    <property type="project" value="InterPro"/>
</dbReference>
<evidence type="ECO:0000313" key="6">
    <source>
        <dbReference type="EMBL" id="ANZ74608.1"/>
    </source>
</evidence>
<dbReference type="PANTHER" id="PTHR45986:SF1">
    <property type="entry name" value="ZINC FINGER MATRIN-TYPE PROTEIN 2"/>
    <property type="match status" value="1"/>
</dbReference>
<dbReference type="GO" id="GO:0005681">
    <property type="term" value="C:spliceosomal complex"/>
    <property type="evidence" value="ECO:0007669"/>
    <property type="project" value="InterPro"/>
</dbReference>
<keyword evidence="4" id="KW-0539">Nucleus</keyword>
<keyword evidence="1" id="KW-0479">Metal-binding</keyword>
<keyword evidence="7" id="KW-1185">Reference proteome</keyword>
<sequence length="197" mass="23107">MAEPTLNQYGRRSWNKEQYARAALERKRQLQEAKSNPPKDRDIDDYIKERKEILLKADTLNKISLISSGQATVSKRGKNAGFYCDYCNLTYKDNLQFIDHLNSKPHLVKAGFGTNTSSSKEITLEMIKQRIERLNVKRIENMFESEGAQLNVREIIAKRKAFEEEEGKRKKERRRMKRQKKVQEVEHILGFKSTKKT</sequence>
<evidence type="ECO:0000256" key="3">
    <source>
        <dbReference type="ARBA" id="ARBA00022833"/>
    </source>
</evidence>
<evidence type="ECO:0000259" key="5">
    <source>
        <dbReference type="Pfam" id="PF12171"/>
    </source>
</evidence>
<dbReference type="Pfam" id="PF12171">
    <property type="entry name" value="zf-C2H2_jaz"/>
    <property type="match status" value="1"/>
</dbReference>
<reference evidence="6 7" key="1">
    <citation type="submission" date="2016-02" db="EMBL/GenBank/DDBJ databases">
        <title>Comparative genomic and transcriptomic foundation for Pichia pastoris.</title>
        <authorList>
            <person name="Love K.R."/>
            <person name="Shah K.A."/>
            <person name="Whittaker C.A."/>
            <person name="Wu J."/>
            <person name="Bartlett M.C."/>
            <person name="Ma D."/>
            <person name="Leeson R.L."/>
            <person name="Priest M."/>
            <person name="Young S.K."/>
            <person name="Love J.C."/>
        </authorList>
    </citation>
    <scope>NUCLEOTIDE SEQUENCE [LARGE SCALE GENOMIC DNA]</scope>
    <source>
        <strain evidence="6 7">ATCC 28485</strain>
    </source>
</reference>
<dbReference type="SUPFAM" id="SSF57667">
    <property type="entry name" value="beta-beta-alpha zinc fingers"/>
    <property type="match status" value="1"/>
</dbReference>
<organism evidence="6 7">
    <name type="scientific">Komagataella pastoris</name>
    <name type="common">Yeast</name>
    <name type="synonym">Pichia pastoris</name>
    <dbReference type="NCBI Taxonomy" id="4922"/>
    <lineage>
        <taxon>Eukaryota</taxon>
        <taxon>Fungi</taxon>
        <taxon>Dikarya</taxon>
        <taxon>Ascomycota</taxon>
        <taxon>Saccharomycotina</taxon>
        <taxon>Pichiomycetes</taxon>
        <taxon>Pichiales</taxon>
        <taxon>Pichiaceae</taxon>
        <taxon>Komagataella</taxon>
    </lineage>
</organism>
<feature type="domain" description="Zinc finger double-stranded RNA binding" evidence="5">
    <location>
        <begin position="82"/>
        <end position="106"/>
    </location>
</feature>
<dbReference type="OrthoDB" id="30343at2759"/>
<keyword evidence="2" id="KW-0863">Zinc-finger</keyword>
<evidence type="ECO:0000256" key="4">
    <source>
        <dbReference type="ARBA" id="ARBA00023242"/>
    </source>
</evidence>
<protein>
    <submittedName>
        <fullName evidence="6">BA75_01149T0</fullName>
    </submittedName>
</protein>
<dbReference type="InterPro" id="IPR036236">
    <property type="entry name" value="Znf_C2H2_sf"/>
</dbReference>
<dbReference type="InterPro" id="IPR022755">
    <property type="entry name" value="Znf_C2H2_jaz"/>
</dbReference>
<evidence type="ECO:0000313" key="7">
    <source>
        <dbReference type="Proteomes" id="UP000094565"/>
    </source>
</evidence>
<gene>
    <name evidence="6" type="primary">SNU23</name>
    <name evidence="6" type="ORF">ATY40_BA7501149</name>
</gene>
<evidence type="ECO:0000256" key="2">
    <source>
        <dbReference type="ARBA" id="ARBA00022771"/>
    </source>
</evidence>
<dbReference type="PANTHER" id="PTHR45986">
    <property type="entry name" value="ZINC FINGER MATRIN-TYPE PROTEIN 2"/>
    <property type="match status" value="1"/>
</dbReference>
<dbReference type="GO" id="GO:0008270">
    <property type="term" value="F:zinc ion binding"/>
    <property type="evidence" value="ECO:0007669"/>
    <property type="project" value="UniProtKB-KW"/>
</dbReference>
<name>A0A1B2J9Y7_PICPA</name>
<dbReference type="AlphaFoldDB" id="A0A1B2J9Y7"/>
<dbReference type="InterPro" id="IPR040107">
    <property type="entry name" value="Snu23"/>
</dbReference>
<evidence type="ECO:0000256" key="1">
    <source>
        <dbReference type="ARBA" id="ARBA00022723"/>
    </source>
</evidence>
<dbReference type="GO" id="GO:0046540">
    <property type="term" value="C:U4/U6 x U5 tri-snRNP complex"/>
    <property type="evidence" value="ECO:0007669"/>
    <property type="project" value="TreeGrafter"/>
</dbReference>